<dbReference type="KEGG" id="dfn:CVE23_16095"/>
<evidence type="ECO:0000256" key="1">
    <source>
        <dbReference type="SAM" id="SignalP"/>
    </source>
</evidence>
<dbReference type="EMBL" id="CP025003">
    <property type="protein sequence ID" value="ATZ95367.1"/>
    <property type="molecule type" value="Genomic_DNA"/>
</dbReference>
<dbReference type="SUPFAM" id="SSF51658">
    <property type="entry name" value="Xylose isomerase-like"/>
    <property type="match status" value="1"/>
</dbReference>
<evidence type="ECO:0000259" key="2">
    <source>
        <dbReference type="Pfam" id="PF01261"/>
    </source>
</evidence>
<protein>
    <submittedName>
        <fullName evidence="3">Xylose isomerase</fullName>
    </submittedName>
</protein>
<dbReference type="RefSeq" id="WP_100849946.1">
    <property type="nucleotide sequence ID" value="NZ_BMJF01000006.1"/>
</dbReference>
<dbReference type="Proteomes" id="UP000231901">
    <property type="component" value="Chromosome"/>
</dbReference>
<dbReference type="AlphaFoldDB" id="A0A2K8QPB9"/>
<evidence type="ECO:0000313" key="3">
    <source>
        <dbReference type="EMBL" id="ATZ95367.1"/>
    </source>
</evidence>
<keyword evidence="1" id="KW-0732">Signal</keyword>
<keyword evidence="4" id="KW-1185">Reference proteome</keyword>
<sequence length="284" mass="31888">MYLKRFLRLSLFISLFTLNALPLLARANLEAGKGNVPIALQMYTLRNVGSLEEQFAMANKAGFNAVELVGDHNVSSDEMKTLLEKYNLKAISAHVQLTSLRQDSQGVVAFNNAIGNRVLIVPWIEPADRPDSAQAWKNMAQELDNLARHLKKQGMTLGYHNHDFEMKKYNGKTALEILFDHAPNLAIELDMAWVTRGGQDPARLLKKYKGRVFAVHAKDHAPIGMRNDEMNFAPAGEGILTWDEIFPAAEKAGKVWFIVEHDAPKDPYSIITTARKFLLKHVNP</sequence>
<dbReference type="Pfam" id="PF01261">
    <property type="entry name" value="AP_endonuc_2"/>
    <property type="match status" value="1"/>
</dbReference>
<feature type="domain" description="Xylose isomerase-like TIM barrel" evidence="2">
    <location>
        <begin position="55"/>
        <end position="278"/>
    </location>
</feature>
<feature type="signal peptide" evidence="1">
    <location>
        <begin position="1"/>
        <end position="25"/>
    </location>
</feature>
<feature type="chain" id="PRO_5014843110" evidence="1">
    <location>
        <begin position="26"/>
        <end position="284"/>
    </location>
</feature>
<dbReference type="InterPro" id="IPR050312">
    <property type="entry name" value="IolE/XylAMocC-like"/>
</dbReference>
<organism evidence="3 4">
    <name type="scientific">Dickeya fangzhongdai</name>
    <dbReference type="NCBI Taxonomy" id="1778540"/>
    <lineage>
        <taxon>Bacteria</taxon>
        <taxon>Pseudomonadati</taxon>
        <taxon>Pseudomonadota</taxon>
        <taxon>Gammaproteobacteria</taxon>
        <taxon>Enterobacterales</taxon>
        <taxon>Pectobacteriaceae</taxon>
        <taxon>Dickeya</taxon>
    </lineage>
</organism>
<dbReference type="GeneID" id="66565842"/>
<dbReference type="PANTHER" id="PTHR12110:SF41">
    <property type="entry name" value="INOSOSE DEHYDRATASE"/>
    <property type="match status" value="1"/>
</dbReference>
<accession>A0A2K8QPB9</accession>
<dbReference type="InterPro" id="IPR013022">
    <property type="entry name" value="Xyl_isomerase-like_TIM-brl"/>
</dbReference>
<evidence type="ECO:0000313" key="4">
    <source>
        <dbReference type="Proteomes" id="UP000231901"/>
    </source>
</evidence>
<dbReference type="PANTHER" id="PTHR12110">
    <property type="entry name" value="HYDROXYPYRUVATE ISOMERASE"/>
    <property type="match status" value="1"/>
</dbReference>
<dbReference type="GO" id="GO:0016853">
    <property type="term" value="F:isomerase activity"/>
    <property type="evidence" value="ECO:0007669"/>
    <property type="project" value="UniProtKB-KW"/>
</dbReference>
<dbReference type="Gene3D" id="3.20.20.150">
    <property type="entry name" value="Divalent-metal-dependent TIM barrel enzymes"/>
    <property type="match status" value="1"/>
</dbReference>
<gene>
    <name evidence="3" type="ORF">CVE23_16095</name>
</gene>
<name>A0A2K8QPB9_9GAMM</name>
<reference evidence="4" key="1">
    <citation type="journal article" date="2018" name="Genome Announc.">
        <title>Complete genome sequence of a Dickeya fangzhongdai type strain causing bleeding canker of pear tree trunks.</title>
        <authorList>
            <person name="Zhao Y."/>
            <person name="Tian Y."/>
            <person name="Li X."/>
            <person name="Hu B."/>
        </authorList>
    </citation>
    <scope>NUCLEOTIDE SEQUENCE [LARGE SCALE GENOMIC DNA]</scope>
    <source>
        <strain evidence="4">DSM 101947</strain>
    </source>
</reference>
<keyword evidence="3" id="KW-0413">Isomerase</keyword>
<proteinExistence type="predicted"/>
<dbReference type="InterPro" id="IPR036237">
    <property type="entry name" value="Xyl_isomerase-like_sf"/>
</dbReference>